<feature type="domain" description="GPI inositol-deacylase winged helix" evidence="6">
    <location>
        <begin position="748"/>
        <end position="834"/>
    </location>
</feature>
<dbReference type="OrthoDB" id="7464126at2759"/>
<keyword evidence="3" id="KW-0040">ANK repeat</keyword>
<gene>
    <name evidence="8" type="ORF">E0Z10_g9520</name>
</gene>
<dbReference type="AlphaFoldDB" id="A0A4Z0Y594"/>
<reference evidence="8 9" key="1">
    <citation type="submission" date="2019-03" db="EMBL/GenBank/DDBJ databases">
        <title>Draft genome sequence of Xylaria hypoxylon DSM 108379, a ubiquitous saprotrophic-parasitic fungi on hardwood.</title>
        <authorList>
            <person name="Buettner E."/>
            <person name="Leonhardt S."/>
            <person name="Gebauer A.M."/>
            <person name="Liers C."/>
            <person name="Hofrichter M."/>
            <person name="Kellner H."/>
        </authorList>
    </citation>
    <scope>NUCLEOTIDE SEQUENCE [LARGE SCALE GENOMIC DNA]</scope>
    <source>
        <strain evidence="8 9">DSM 108379</strain>
    </source>
</reference>
<keyword evidence="4" id="KW-1133">Transmembrane helix</keyword>
<evidence type="ECO:0000259" key="5">
    <source>
        <dbReference type="Pfam" id="PF05057"/>
    </source>
</evidence>
<proteinExistence type="inferred from homology"/>
<dbReference type="Proteomes" id="UP000297716">
    <property type="component" value="Unassembled WGS sequence"/>
</dbReference>
<dbReference type="PROSITE" id="PS50088">
    <property type="entry name" value="ANK_REPEAT"/>
    <property type="match status" value="2"/>
</dbReference>
<dbReference type="InterPro" id="IPR002110">
    <property type="entry name" value="Ankyrin_rpt"/>
</dbReference>
<dbReference type="InterPro" id="IPR007751">
    <property type="entry name" value="DUF676_lipase-like"/>
</dbReference>
<dbReference type="PANTHER" id="PTHR10039">
    <property type="entry name" value="AMELOGENIN"/>
    <property type="match status" value="1"/>
</dbReference>
<dbReference type="Gene3D" id="3.40.50.300">
    <property type="entry name" value="P-loop containing nucleotide triphosphate hydrolases"/>
    <property type="match status" value="1"/>
</dbReference>
<dbReference type="Pfam" id="PF22939">
    <property type="entry name" value="WHD_GPIID"/>
    <property type="match status" value="1"/>
</dbReference>
<dbReference type="InterPro" id="IPR056884">
    <property type="entry name" value="NPHP3-like_N"/>
</dbReference>
<name>A0A4Z0Y594_9PEZI</name>
<evidence type="ECO:0000259" key="6">
    <source>
        <dbReference type="Pfam" id="PF22939"/>
    </source>
</evidence>
<evidence type="ECO:0000256" key="1">
    <source>
        <dbReference type="ARBA" id="ARBA00007920"/>
    </source>
</evidence>
<feature type="domain" description="DUF676" evidence="5">
    <location>
        <begin position="185"/>
        <end position="293"/>
    </location>
</feature>
<keyword evidence="4" id="KW-0472">Membrane</keyword>
<comment type="similarity">
    <text evidence="1">Belongs to the putative lipase ROG1 family.</text>
</comment>
<evidence type="ECO:0000313" key="9">
    <source>
        <dbReference type="Proteomes" id="UP000297716"/>
    </source>
</evidence>
<dbReference type="EMBL" id="SKBN01000304">
    <property type="protein sequence ID" value="TGJ79239.1"/>
    <property type="molecule type" value="Genomic_DNA"/>
</dbReference>
<dbReference type="SUPFAM" id="SSF52540">
    <property type="entry name" value="P-loop containing nucleoside triphosphate hydrolases"/>
    <property type="match status" value="1"/>
</dbReference>
<keyword evidence="2" id="KW-0677">Repeat</keyword>
<organism evidence="8 9">
    <name type="scientific">Xylaria hypoxylon</name>
    <dbReference type="NCBI Taxonomy" id="37992"/>
    <lineage>
        <taxon>Eukaryota</taxon>
        <taxon>Fungi</taxon>
        <taxon>Dikarya</taxon>
        <taxon>Ascomycota</taxon>
        <taxon>Pezizomycotina</taxon>
        <taxon>Sordariomycetes</taxon>
        <taxon>Xylariomycetidae</taxon>
        <taxon>Xylariales</taxon>
        <taxon>Xylariaceae</taxon>
        <taxon>Xylaria</taxon>
    </lineage>
</organism>
<dbReference type="InterPro" id="IPR054471">
    <property type="entry name" value="GPIID_WHD"/>
</dbReference>
<dbReference type="SMART" id="SM00248">
    <property type="entry name" value="ANK"/>
    <property type="match status" value="2"/>
</dbReference>
<accession>A0A4Z0Y594</accession>
<feature type="transmembrane region" description="Helical" evidence="4">
    <location>
        <begin position="20"/>
        <end position="43"/>
    </location>
</feature>
<dbReference type="Pfam" id="PF12796">
    <property type="entry name" value="Ank_2"/>
    <property type="match status" value="1"/>
</dbReference>
<evidence type="ECO:0000256" key="3">
    <source>
        <dbReference type="PROSITE-ProRule" id="PRU00023"/>
    </source>
</evidence>
<dbReference type="InterPro" id="IPR036770">
    <property type="entry name" value="Ankyrin_rpt-contain_sf"/>
</dbReference>
<dbReference type="SUPFAM" id="SSF53474">
    <property type="entry name" value="alpha/beta-Hydrolases"/>
    <property type="match status" value="1"/>
</dbReference>
<dbReference type="InterPro" id="IPR029058">
    <property type="entry name" value="AB_hydrolase_fold"/>
</dbReference>
<dbReference type="PANTHER" id="PTHR10039:SF5">
    <property type="entry name" value="NACHT DOMAIN-CONTAINING PROTEIN"/>
    <property type="match status" value="1"/>
</dbReference>
<dbReference type="SUPFAM" id="SSF48403">
    <property type="entry name" value="Ankyrin repeat"/>
    <property type="match status" value="1"/>
</dbReference>
<dbReference type="Gene3D" id="3.40.50.1820">
    <property type="entry name" value="alpha/beta hydrolase"/>
    <property type="match status" value="1"/>
</dbReference>
<dbReference type="PROSITE" id="PS50297">
    <property type="entry name" value="ANK_REP_REGION"/>
    <property type="match status" value="2"/>
</dbReference>
<feature type="domain" description="Nephrocystin 3-like N-terminal" evidence="7">
    <location>
        <begin position="467"/>
        <end position="642"/>
    </location>
</feature>
<feature type="repeat" description="ANK" evidence="3">
    <location>
        <begin position="1017"/>
        <end position="1049"/>
    </location>
</feature>
<evidence type="ECO:0000313" key="8">
    <source>
        <dbReference type="EMBL" id="TGJ79239.1"/>
    </source>
</evidence>
<evidence type="ECO:0000259" key="7">
    <source>
        <dbReference type="Pfam" id="PF24883"/>
    </source>
</evidence>
<dbReference type="Pfam" id="PF05057">
    <property type="entry name" value="DUF676"/>
    <property type="match status" value="1"/>
</dbReference>
<sequence>MVESLPNPAMVGSASIFSSLVTVITVAVLFATGVFLCCFLNGISRKHEEPKRKPKRYLTLRINDVPLDLTRESFEDDLKSIAGPDTALHDATKTPSHVSLVRRDQHSACGTATFYTSLPNDQLLQELKAASRDKGYPYEFDSEFYGITPLYEHENGAQVDLVAVAGLGSNAFGSWKSPTGNEMWLRDYLPKDTPDFRVILYGYNTKLQGNQSKQSIEDLGVRFMEHITAFRADTNTTQRPIVFIGHSLGGLLIKEALVCSQKPSKNAANLHNACYAILFFGVPHRGLRFDELRTIVQGYPNQGLIESLVVDTDSEPSEYLRRLSNQFSEKCQGYNYVVVNFFERNLSPTLQVHDDGTLRKTGPKSLLVTKESATTIGLVAATEEDNTPLDADHSGLVKYESKHGGPYPIVKARLRDIMAHAKDVVDNRFLEQSLSHMTSESTIDCLQSLAFPEMPSRYLGIDAAHNGTCSWLDSHPSFKRWGSEPAALLWIKGKPGSGKSTLVKYALNKETEISDGSKGLVISFFFHGRGSNLQKTPLGFYRSLLHQLLHKFPGALPGLVDKFKERQKTFGPPGKTWQWELEELRGFLRTSLPRILKVYSVTLFADALDECGKENAIQLVKDFNILLKGLPQTNFRICFSCRHYPILESDHESEDGLTIVPESDNEADIKRYVEETLHHVPSHREAYTSLITNRAAGVFLWANLVVKQVLDLERDANSHITIMREIEKIPQDLDELYRNTLKDLKTPRTTLRLIQWICFATRPLTKEELQWAIAIDPDGQHETLQECRDSEDFVELDKICTRINVLSCGLVEIIQASVQFIHQSVKDFFAERGLSILTGQSSSVSISIEANYYLARSCIRYIAMRELVELDLPYRWPEGQKPRELFPFLHYALHSWTGHVHATQGAKTAIPADYLLHLLDWPSNWFIEQLASLCEDSESQCGWVGQGTSLVHVVATFDLTDTLSIIINKLGAGREIIDVKDDLDRTPLMLAASQGHEAPVELLLKAGADANTENKLYNQTPLFMAAACGHEAIVKLLLKAKANVNCKDLCG</sequence>
<protein>
    <submittedName>
        <fullName evidence="8">Uncharacterized protein</fullName>
    </submittedName>
</protein>
<evidence type="ECO:0000256" key="2">
    <source>
        <dbReference type="ARBA" id="ARBA00022737"/>
    </source>
</evidence>
<comment type="caution">
    <text evidence="8">The sequence shown here is derived from an EMBL/GenBank/DDBJ whole genome shotgun (WGS) entry which is preliminary data.</text>
</comment>
<dbReference type="InterPro" id="IPR027417">
    <property type="entry name" value="P-loop_NTPase"/>
</dbReference>
<dbReference type="Gene3D" id="1.25.40.20">
    <property type="entry name" value="Ankyrin repeat-containing domain"/>
    <property type="match status" value="1"/>
</dbReference>
<feature type="repeat" description="ANK" evidence="3">
    <location>
        <begin position="983"/>
        <end position="1015"/>
    </location>
</feature>
<evidence type="ECO:0000256" key="4">
    <source>
        <dbReference type="SAM" id="Phobius"/>
    </source>
</evidence>
<keyword evidence="4" id="KW-0812">Transmembrane</keyword>
<keyword evidence="9" id="KW-1185">Reference proteome</keyword>
<dbReference type="Pfam" id="PF24883">
    <property type="entry name" value="NPHP3_N"/>
    <property type="match status" value="1"/>
</dbReference>